<gene>
    <name evidence="3" type="primary">LOC136079803</name>
</gene>
<protein>
    <submittedName>
        <fullName evidence="3">Uncharacterized protein LOC136079803</fullName>
    </submittedName>
</protein>
<proteinExistence type="predicted"/>
<keyword evidence="2" id="KW-1185">Reference proteome</keyword>
<sequence>MYCLFQLFIVFLFLNNVSAWGKAPTPRLDFYFNPSSRTKHGFCFPEGYNGGKLEVEIKKISAPTAELEASFFESFFDLSKKYSESFKYLADEAKATLENNKRLKKFKSSISKLSKVSRCLGMFGFAFGLLNDIEAPTHDDVLKATNTAIKKLTNEVNNKFTDMKDYVDNSILDLKRDIVENKYLFYKKMFKTCGEHYENKQLLCVEKLFDDIESNSHSFRPKVSEIDRWNSSNKPAIKDVKVIEISFELHCMYCTLFLKVGGVLFQSYEGKKLKEEKFNYARYAKSLKEGAEECIKYTYIGYQWILDIHLKRNNCELTLTCADPDPITEDRVHTTDLYKCSCAFDGAQKGTDVCYHNLGLRYDGKEPSHWKRISNDIKPTDASRTEAAKYYALLLLKDEEKVFLAEEEKLIEEYWNINVISQIPIWEAIVEKFDQIIMNLPPVTTTYSKKKISKSEQKFLDDLYKKVQKQAL</sequence>
<reference evidence="3" key="1">
    <citation type="submission" date="2025-08" db="UniProtKB">
        <authorList>
            <consortium name="RefSeq"/>
        </authorList>
    </citation>
    <scope>IDENTIFICATION</scope>
</reference>
<keyword evidence="1" id="KW-0732">Signal</keyword>
<accession>A0ABM4BTD4</accession>
<name>A0ABM4BTD4_HYDVU</name>
<organism evidence="2 3">
    <name type="scientific">Hydra vulgaris</name>
    <name type="common">Hydra</name>
    <name type="synonym">Hydra attenuata</name>
    <dbReference type="NCBI Taxonomy" id="6087"/>
    <lineage>
        <taxon>Eukaryota</taxon>
        <taxon>Metazoa</taxon>
        <taxon>Cnidaria</taxon>
        <taxon>Hydrozoa</taxon>
        <taxon>Hydroidolina</taxon>
        <taxon>Anthoathecata</taxon>
        <taxon>Aplanulata</taxon>
        <taxon>Hydridae</taxon>
        <taxon>Hydra</taxon>
    </lineage>
</organism>
<evidence type="ECO:0000256" key="1">
    <source>
        <dbReference type="SAM" id="SignalP"/>
    </source>
</evidence>
<feature type="signal peptide" evidence="1">
    <location>
        <begin position="1"/>
        <end position="19"/>
    </location>
</feature>
<feature type="chain" id="PRO_5047198444" evidence="1">
    <location>
        <begin position="20"/>
        <end position="472"/>
    </location>
</feature>
<dbReference type="RefSeq" id="XP_065652410.1">
    <property type="nucleotide sequence ID" value="XM_065796338.1"/>
</dbReference>
<evidence type="ECO:0000313" key="2">
    <source>
        <dbReference type="Proteomes" id="UP001652625"/>
    </source>
</evidence>
<evidence type="ECO:0000313" key="3">
    <source>
        <dbReference type="RefSeq" id="XP_065652410.1"/>
    </source>
</evidence>
<dbReference type="GeneID" id="136079803"/>
<dbReference type="Proteomes" id="UP001652625">
    <property type="component" value="Chromosome 04"/>
</dbReference>